<organism evidence="2 3">
    <name type="scientific">Apiospora phragmitis</name>
    <dbReference type="NCBI Taxonomy" id="2905665"/>
    <lineage>
        <taxon>Eukaryota</taxon>
        <taxon>Fungi</taxon>
        <taxon>Dikarya</taxon>
        <taxon>Ascomycota</taxon>
        <taxon>Pezizomycotina</taxon>
        <taxon>Sordariomycetes</taxon>
        <taxon>Xylariomycetidae</taxon>
        <taxon>Amphisphaeriales</taxon>
        <taxon>Apiosporaceae</taxon>
        <taxon>Apiospora</taxon>
    </lineage>
</organism>
<sequence>MNIEYTHTEGGPTDPFELAVIEAGYKWVRTNTIVATRPGAFKPDLPVDRLNPHKHSGHNTHLIVAGDLGFEIERDYYDPAKLKFQSETRPLPIVTANLDAADPDARKELYALRQHRYNATSQSACSFVEGHQFLSPSTAERFIARGTLRAIIRRGKTTERPGLTKTRSAPCFAKQDGTHTELLVLDNYGKPEMIWDEDADGAEAEKPRTLRNGKARPEIDSKKDKIGPEGEKTTIRSRMTVARNLKISVTTIWNTKGVLIRKPRTTQRLVMWKMTTCSRWRTFKMLICYAGDDVGAV</sequence>
<gene>
    <name evidence="2" type="ORF">PG994_008280</name>
</gene>
<feature type="compositionally biased region" description="Basic and acidic residues" evidence="1">
    <location>
        <begin position="215"/>
        <end position="230"/>
    </location>
</feature>
<reference evidence="2 3" key="1">
    <citation type="submission" date="2023-01" db="EMBL/GenBank/DDBJ databases">
        <title>Analysis of 21 Apiospora genomes using comparative genomics revels a genus with tremendous synthesis potential of carbohydrate active enzymes and secondary metabolites.</title>
        <authorList>
            <person name="Sorensen T."/>
        </authorList>
    </citation>
    <scope>NUCLEOTIDE SEQUENCE [LARGE SCALE GENOMIC DNA]</scope>
    <source>
        <strain evidence="2 3">CBS 135458</strain>
    </source>
</reference>
<dbReference type="EMBL" id="JAQQWL010000008">
    <property type="protein sequence ID" value="KAK8061914.1"/>
    <property type="molecule type" value="Genomic_DNA"/>
</dbReference>
<keyword evidence="3" id="KW-1185">Reference proteome</keyword>
<comment type="caution">
    <text evidence="2">The sequence shown here is derived from an EMBL/GenBank/DDBJ whole genome shotgun (WGS) entry which is preliminary data.</text>
</comment>
<dbReference type="GeneID" id="92092752"/>
<feature type="region of interest" description="Disordered" evidence="1">
    <location>
        <begin position="201"/>
        <end position="230"/>
    </location>
</feature>
<dbReference type="RefSeq" id="XP_066715176.1">
    <property type="nucleotide sequence ID" value="XM_066859689.1"/>
</dbReference>
<protein>
    <submittedName>
        <fullName evidence="2">Uncharacterized protein</fullName>
    </submittedName>
</protein>
<name>A0ABR1USK9_9PEZI</name>
<evidence type="ECO:0000313" key="2">
    <source>
        <dbReference type="EMBL" id="KAK8061914.1"/>
    </source>
</evidence>
<accession>A0ABR1USK9</accession>
<proteinExistence type="predicted"/>
<dbReference type="Proteomes" id="UP001480595">
    <property type="component" value="Unassembled WGS sequence"/>
</dbReference>
<evidence type="ECO:0000256" key="1">
    <source>
        <dbReference type="SAM" id="MobiDB-lite"/>
    </source>
</evidence>
<evidence type="ECO:0000313" key="3">
    <source>
        <dbReference type="Proteomes" id="UP001480595"/>
    </source>
</evidence>